<dbReference type="EMBL" id="JASPKY010000050">
    <property type="protein sequence ID" value="KAK9745210.1"/>
    <property type="molecule type" value="Genomic_DNA"/>
</dbReference>
<comment type="caution">
    <text evidence="3">The sequence shown here is derived from an EMBL/GenBank/DDBJ whole genome shotgun (WGS) entry which is preliminary data.</text>
</comment>
<gene>
    <name evidence="3" type="ORF">QE152_g7122</name>
</gene>
<dbReference type="Gene3D" id="3.40.30.10">
    <property type="entry name" value="Glutaredoxin"/>
    <property type="match status" value="1"/>
</dbReference>
<dbReference type="InterPro" id="IPR013766">
    <property type="entry name" value="Thioredoxin_domain"/>
</dbReference>
<dbReference type="FunFam" id="3.40.30.10:FF:000245">
    <property type="entry name" value="Thioredoxin"/>
    <property type="match status" value="1"/>
</dbReference>
<reference evidence="3 4" key="1">
    <citation type="journal article" date="2024" name="BMC Genomics">
        <title>De novo assembly and annotation of Popillia japonica's genome with initial clues to its potential as an invasive pest.</title>
        <authorList>
            <person name="Cucini C."/>
            <person name="Boschi S."/>
            <person name="Funari R."/>
            <person name="Cardaioli E."/>
            <person name="Iannotti N."/>
            <person name="Marturano G."/>
            <person name="Paoli F."/>
            <person name="Bruttini M."/>
            <person name="Carapelli A."/>
            <person name="Frati F."/>
            <person name="Nardi F."/>
        </authorList>
    </citation>
    <scope>NUCLEOTIDE SEQUENCE [LARGE SCALE GENOMIC DNA]</scope>
    <source>
        <strain evidence="3">DMR45628</strain>
    </source>
</reference>
<dbReference type="PRINTS" id="PR00421">
    <property type="entry name" value="THIOREDOXIN"/>
</dbReference>
<dbReference type="AlphaFoldDB" id="A0AAW1MG35"/>
<dbReference type="PROSITE" id="PS00194">
    <property type="entry name" value="THIOREDOXIN_1"/>
    <property type="match status" value="1"/>
</dbReference>
<name>A0AAW1MG35_POPJA</name>
<dbReference type="PANTHER" id="PTHR46115">
    <property type="entry name" value="THIOREDOXIN-LIKE PROTEIN 1"/>
    <property type="match status" value="1"/>
</dbReference>
<evidence type="ECO:0000313" key="3">
    <source>
        <dbReference type="EMBL" id="KAK9745210.1"/>
    </source>
</evidence>
<feature type="domain" description="Thioredoxin" evidence="2">
    <location>
        <begin position="1"/>
        <end position="88"/>
    </location>
</feature>
<dbReference type="CDD" id="cd02947">
    <property type="entry name" value="TRX_family"/>
    <property type="match status" value="1"/>
</dbReference>
<dbReference type="InterPro" id="IPR017937">
    <property type="entry name" value="Thioredoxin_CS"/>
</dbReference>
<organism evidence="3 4">
    <name type="scientific">Popillia japonica</name>
    <name type="common">Japanese beetle</name>
    <dbReference type="NCBI Taxonomy" id="7064"/>
    <lineage>
        <taxon>Eukaryota</taxon>
        <taxon>Metazoa</taxon>
        <taxon>Ecdysozoa</taxon>
        <taxon>Arthropoda</taxon>
        <taxon>Hexapoda</taxon>
        <taxon>Insecta</taxon>
        <taxon>Pterygota</taxon>
        <taxon>Neoptera</taxon>
        <taxon>Endopterygota</taxon>
        <taxon>Coleoptera</taxon>
        <taxon>Polyphaga</taxon>
        <taxon>Scarabaeiformia</taxon>
        <taxon>Scarabaeidae</taxon>
        <taxon>Rutelinae</taxon>
        <taxon>Popillia</taxon>
    </lineage>
</organism>
<keyword evidence="1" id="KW-1015">Disulfide bond</keyword>
<accession>A0AAW1MG35</accession>
<dbReference type="PROSITE" id="PS51352">
    <property type="entry name" value="THIOREDOXIN_2"/>
    <property type="match status" value="1"/>
</dbReference>
<evidence type="ECO:0000259" key="2">
    <source>
        <dbReference type="PROSITE" id="PS51352"/>
    </source>
</evidence>
<sequence>MSRLVVVDFTATWCGPCQRIAPVFQQLATKYVKAIFLKVDVDKCQETAAAQGVSAMPTFIFYRNRTKVDRLQGADPTALESKIVQYYGVDDGEDADSITGHVSFTLI</sequence>
<dbReference type="Proteomes" id="UP001458880">
    <property type="component" value="Unassembled WGS sequence"/>
</dbReference>
<evidence type="ECO:0000313" key="4">
    <source>
        <dbReference type="Proteomes" id="UP001458880"/>
    </source>
</evidence>
<evidence type="ECO:0000256" key="1">
    <source>
        <dbReference type="ARBA" id="ARBA00023157"/>
    </source>
</evidence>
<protein>
    <submittedName>
        <fullName evidence="3">Thioredoxin</fullName>
    </submittedName>
</protein>
<proteinExistence type="predicted"/>
<dbReference type="InterPro" id="IPR036249">
    <property type="entry name" value="Thioredoxin-like_sf"/>
</dbReference>
<keyword evidence="4" id="KW-1185">Reference proteome</keyword>
<dbReference type="SUPFAM" id="SSF52833">
    <property type="entry name" value="Thioredoxin-like"/>
    <property type="match status" value="1"/>
</dbReference>
<dbReference type="Pfam" id="PF00085">
    <property type="entry name" value="Thioredoxin"/>
    <property type="match status" value="1"/>
</dbReference>